<evidence type="ECO:0000313" key="1">
    <source>
        <dbReference type="EMBL" id="UWX38849.1"/>
    </source>
</evidence>
<gene>
    <name evidence="1" type="ORF">LXO92_p00015</name>
</gene>
<accession>A0A977J6L2</accession>
<keyword evidence="1" id="KW-0614">Plasmid</keyword>
<proteinExistence type="predicted"/>
<name>A0A977J6L2_9GAMM</name>
<dbReference type="EMBL" id="ON715015">
    <property type="protein sequence ID" value="UWX38849.1"/>
    <property type="molecule type" value="Genomic_DNA"/>
</dbReference>
<organism evidence="1">
    <name type="scientific">Legionella resiliens</name>
    <dbReference type="NCBI Taxonomy" id="2905958"/>
    <lineage>
        <taxon>Bacteria</taxon>
        <taxon>Pseudomonadati</taxon>
        <taxon>Pseudomonadota</taxon>
        <taxon>Gammaproteobacteria</taxon>
        <taxon>Legionellales</taxon>
        <taxon>Legionellaceae</taxon>
        <taxon>Legionella</taxon>
    </lineage>
</organism>
<geneLocation type="plasmid" evidence="1">
    <name>pVS16</name>
</geneLocation>
<evidence type="ECO:0008006" key="2">
    <source>
        <dbReference type="Google" id="ProtNLM"/>
    </source>
</evidence>
<dbReference type="AlphaFoldDB" id="A0A977J6L2"/>
<protein>
    <recommendedName>
        <fullName evidence="2">Enhanced entry protein EnhB</fullName>
    </recommendedName>
</protein>
<sequence>MTVSENMMNTIKKITSISLMVCLGLISAHLEAAKPKKNDPKDVQTKAEKAEKEEARFPIGCKPVGYKESLKVLSLFPGKEGALQSLYFFFNKSPQTVSLYQMRDEDSQYTTRYNHTIGGRQWAALATGEPLVKFICTLGDGKTSYGKIIDCADTIKVCEYVNVKFGLNNKGNLWIVDGTTRNGAVNEVVHYGIIPGA</sequence>
<reference evidence="1" key="1">
    <citation type="submission" date="2022-06" db="EMBL/GenBank/DDBJ databases">
        <authorList>
            <person name="Cristino S."/>
        </authorList>
    </citation>
    <scope>NUCLEOTIDE SEQUENCE</scope>
    <source>
        <strain evidence="1">8cVS16</strain>
        <plasmid evidence="1">pVS16</plasmid>
    </source>
</reference>